<protein>
    <submittedName>
        <fullName evidence="3">Uncharacterized protein</fullName>
    </submittedName>
</protein>
<comment type="caution">
    <text evidence="3">The sequence shown here is derived from an EMBL/GenBank/DDBJ whole genome shotgun (WGS) entry which is preliminary data.</text>
</comment>
<keyword evidence="2" id="KW-0732">Signal</keyword>
<name>A0A9W8ZYK1_9AGAR</name>
<sequence length="219" mass="24731">MFSPSSLFSWSRSFAIFVLYAMLLSAVVAVPLNSGLDIRGDNEKSKVSAMTPLVKSGPQSNYGTAGQGSVSTVPQPSPDRPFGSELQPNNVEVLIRYPSSESLQDPSMLWLFFRVWQKGNSIEEGFRVKSTSERLQVEIFNEQNVKLKSWKHLGWVGFSSKDNMLDEFHYLLIQCIKQRSRPFDALNWVVSRLNSKFSGSLPFSIESLNKFGFIETVEF</sequence>
<evidence type="ECO:0000256" key="2">
    <source>
        <dbReference type="SAM" id="SignalP"/>
    </source>
</evidence>
<dbReference type="Proteomes" id="UP001150266">
    <property type="component" value="Unassembled WGS sequence"/>
</dbReference>
<reference evidence="3" key="1">
    <citation type="submission" date="2022-08" db="EMBL/GenBank/DDBJ databases">
        <title>A Global Phylogenomic Analysis of the Shiitake Genus Lentinula.</title>
        <authorList>
            <consortium name="DOE Joint Genome Institute"/>
            <person name="Sierra-Patev S."/>
            <person name="Min B."/>
            <person name="Naranjo-Ortiz M."/>
            <person name="Looney B."/>
            <person name="Konkel Z."/>
            <person name="Slot J.C."/>
            <person name="Sakamoto Y."/>
            <person name="Steenwyk J.L."/>
            <person name="Rokas A."/>
            <person name="Carro J."/>
            <person name="Camarero S."/>
            <person name="Ferreira P."/>
            <person name="Molpeceres G."/>
            <person name="Ruiz-Duenas F.J."/>
            <person name="Serrano A."/>
            <person name="Henrissat B."/>
            <person name="Drula E."/>
            <person name="Hughes K.W."/>
            <person name="Mata J.L."/>
            <person name="Ishikawa N.K."/>
            <person name="Vargas-Isla R."/>
            <person name="Ushijima S."/>
            <person name="Smith C.A."/>
            <person name="Ahrendt S."/>
            <person name="Andreopoulos W."/>
            <person name="He G."/>
            <person name="Labutti K."/>
            <person name="Lipzen A."/>
            <person name="Ng V."/>
            <person name="Riley R."/>
            <person name="Sandor L."/>
            <person name="Barry K."/>
            <person name="Martinez A.T."/>
            <person name="Xiao Y."/>
            <person name="Gibbons J.G."/>
            <person name="Terashima K."/>
            <person name="Grigoriev I.V."/>
            <person name="Hibbett D.S."/>
        </authorList>
    </citation>
    <scope>NUCLEOTIDE SEQUENCE</scope>
    <source>
        <strain evidence="3">JLM2183</strain>
    </source>
</reference>
<feature type="compositionally biased region" description="Polar residues" evidence="1">
    <location>
        <begin position="57"/>
        <end position="74"/>
    </location>
</feature>
<dbReference type="AlphaFoldDB" id="A0A9W8ZYK1"/>
<feature type="signal peptide" evidence="2">
    <location>
        <begin position="1"/>
        <end position="29"/>
    </location>
</feature>
<feature type="chain" id="PRO_5040827089" evidence="2">
    <location>
        <begin position="30"/>
        <end position="219"/>
    </location>
</feature>
<gene>
    <name evidence="3" type="ORF">J3R30DRAFT_3408750</name>
</gene>
<evidence type="ECO:0000256" key="1">
    <source>
        <dbReference type="SAM" id="MobiDB-lite"/>
    </source>
</evidence>
<dbReference type="EMBL" id="JAOTPV010000027">
    <property type="protein sequence ID" value="KAJ4470229.1"/>
    <property type="molecule type" value="Genomic_DNA"/>
</dbReference>
<evidence type="ECO:0000313" key="4">
    <source>
        <dbReference type="Proteomes" id="UP001150266"/>
    </source>
</evidence>
<organism evidence="3 4">
    <name type="scientific">Lentinula aciculospora</name>
    <dbReference type="NCBI Taxonomy" id="153920"/>
    <lineage>
        <taxon>Eukaryota</taxon>
        <taxon>Fungi</taxon>
        <taxon>Dikarya</taxon>
        <taxon>Basidiomycota</taxon>
        <taxon>Agaricomycotina</taxon>
        <taxon>Agaricomycetes</taxon>
        <taxon>Agaricomycetidae</taxon>
        <taxon>Agaricales</taxon>
        <taxon>Marasmiineae</taxon>
        <taxon>Omphalotaceae</taxon>
        <taxon>Lentinula</taxon>
    </lineage>
</organism>
<evidence type="ECO:0000313" key="3">
    <source>
        <dbReference type="EMBL" id="KAJ4470229.1"/>
    </source>
</evidence>
<keyword evidence="4" id="KW-1185">Reference proteome</keyword>
<proteinExistence type="predicted"/>
<feature type="region of interest" description="Disordered" evidence="1">
    <location>
        <begin position="51"/>
        <end position="85"/>
    </location>
</feature>
<accession>A0A9W8ZYK1</accession>